<dbReference type="PANTHER" id="PTHR23001">
    <property type="entry name" value="EUKARYOTIC TRANSLATION INITIATION FACTOR"/>
    <property type="match status" value="1"/>
</dbReference>
<proteinExistence type="inferred from homology"/>
<dbReference type="AlphaFoldDB" id="A0A7C4NPG4"/>
<dbReference type="Gene3D" id="3.30.30.170">
    <property type="match status" value="1"/>
</dbReference>
<evidence type="ECO:0000256" key="8">
    <source>
        <dbReference type="ARBA" id="ARBA00032408"/>
    </source>
</evidence>
<gene>
    <name evidence="9" type="primary">eif2b</name>
    <name evidence="11" type="ORF">ENU20_01235</name>
</gene>
<dbReference type="Pfam" id="PF01873">
    <property type="entry name" value="eIF-5_eIF-2B"/>
    <property type="match status" value="1"/>
</dbReference>
<dbReference type="SUPFAM" id="SSF100966">
    <property type="entry name" value="Translation initiation factor 2 beta, aIF2beta, N-terminal domain"/>
    <property type="match status" value="1"/>
</dbReference>
<dbReference type="InterPro" id="IPR002735">
    <property type="entry name" value="Transl_init_fac_IF2/IF5_dom"/>
</dbReference>
<evidence type="ECO:0000256" key="3">
    <source>
        <dbReference type="ARBA" id="ARBA00011243"/>
    </source>
</evidence>
<comment type="similarity">
    <text evidence="2 9">Belongs to the eIF-2-beta/eIF-5 family.</text>
</comment>
<dbReference type="HAMAP" id="MF_00232">
    <property type="entry name" value="eIF_2_beta"/>
    <property type="match status" value="1"/>
</dbReference>
<dbReference type="InterPro" id="IPR004458">
    <property type="entry name" value="TIF2_bsu_arc"/>
</dbReference>
<comment type="subunit">
    <text evidence="3 9">Heterotrimer composed of an alpha, a beta and a gamma chain.</text>
</comment>
<evidence type="ECO:0000256" key="6">
    <source>
        <dbReference type="ARBA" id="ARBA00022917"/>
    </source>
</evidence>
<evidence type="ECO:0000256" key="1">
    <source>
        <dbReference type="ARBA" id="ARBA00003323"/>
    </source>
</evidence>
<dbReference type="EMBL" id="DTBP01000011">
    <property type="protein sequence ID" value="HGQ73690.1"/>
    <property type="molecule type" value="Genomic_DNA"/>
</dbReference>
<dbReference type="SMART" id="SM00653">
    <property type="entry name" value="eIF2B_5"/>
    <property type="match status" value="1"/>
</dbReference>
<evidence type="ECO:0000256" key="4">
    <source>
        <dbReference type="ARBA" id="ARBA00022314"/>
    </source>
</evidence>
<name>A0A7C4NPG4_STAMA</name>
<evidence type="ECO:0000256" key="9">
    <source>
        <dbReference type="HAMAP-Rule" id="MF_00232"/>
    </source>
</evidence>
<evidence type="ECO:0000313" key="11">
    <source>
        <dbReference type="EMBL" id="HGQ73690.1"/>
    </source>
</evidence>
<comment type="caution">
    <text evidence="11">The sequence shown here is derived from an EMBL/GenBank/DDBJ whole genome shotgun (WGS) entry which is preliminary data.</text>
</comment>
<dbReference type="InterPro" id="IPR045196">
    <property type="entry name" value="IF2/IF5"/>
</dbReference>
<comment type="function">
    <text evidence="1 9">eIF-2 functions in the early steps of protein synthesis by forming a ternary complex with GTP and initiator tRNA.</text>
</comment>
<evidence type="ECO:0000256" key="2">
    <source>
        <dbReference type="ARBA" id="ARBA00010397"/>
    </source>
</evidence>
<evidence type="ECO:0000256" key="7">
    <source>
        <dbReference type="ARBA" id="ARBA00031466"/>
    </source>
</evidence>
<feature type="domain" description="Translation initiation factor IF2/IF5" evidence="10">
    <location>
        <begin position="28"/>
        <end position="136"/>
    </location>
</feature>
<dbReference type="InterPro" id="IPR016189">
    <property type="entry name" value="Transl_init_fac_IF2/IF5_N"/>
</dbReference>
<evidence type="ECO:0000256" key="5">
    <source>
        <dbReference type="ARBA" id="ARBA00022540"/>
    </source>
</evidence>
<dbReference type="InterPro" id="IPR016190">
    <property type="entry name" value="Transl_init_fac_IF2/IF5_Zn-bd"/>
</dbReference>
<accession>A0A7C4NPG4</accession>
<reference evidence="11" key="1">
    <citation type="journal article" date="2020" name="mSystems">
        <title>Genome- and Community-Level Interaction Insights into Carbon Utilization and Element Cycling Functions of Hydrothermarchaeota in Hydrothermal Sediment.</title>
        <authorList>
            <person name="Zhou Z."/>
            <person name="Liu Y."/>
            <person name="Xu W."/>
            <person name="Pan J."/>
            <person name="Luo Z.H."/>
            <person name="Li M."/>
        </authorList>
    </citation>
    <scope>NUCLEOTIDE SEQUENCE [LARGE SCALE GENOMIC DNA]</scope>
    <source>
        <strain evidence="11">SpSt-648</strain>
    </source>
</reference>
<evidence type="ECO:0000259" key="10">
    <source>
        <dbReference type="SMART" id="SM00653"/>
    </source>
</evidence>
<keyword evidence="6 9" id="KW-0648">Protein biosynthesis</keyword>
<protein>
    <recommendedName>
        <fullName evidence="4 9">Translation initiation factor 2 subunit beta</fullName>
    </recommendedName>
    <alternativeName>
        <fullName evidence="7 9">aIF2-beta</fullName>
    </alternativeName>
    <alternativeName>
        <fullName evidence="8 9">eIF-2-beta</fullName>
    </alternativeName>
</protein>
<dbReference type="GO" id="GO:0003743">
    <property type="term" value="F:translation initiation factor activity"/>
    <property type="evidence" value="ECO:0007669"/>
    <property type="project" value="UniProtKB-UniRule"/>
</dbReference>
<sequence length="142" mass="15973">MSKRVRDYTYEELLDRAYSKLPSKSGSTGVVNIPKAEIIYVGGKTILTNFKQIIEFLNREGELLQLYLSKELGTASYIDDAGQLVLQGRFNVQVLNKLIEIFTKNYVLCPTCGSKDTKLLRKGKVFILKCEACGAETSFKSF</sequence>
<keyword evidence="5 9" id="KW-0396">Initiation factor</keyword>
<dbReference type="PANTHER" id="PTHR23001:SF3">
    <property type="entry name" value="EUKARYOTIC TRANSLATION INITIATION FACTOR 2 SUBUNIT 2"/>
    <property type="match status" value="1"/>
</dbReference>
<dbReference type="NCBIfam" id="NF003067">
    <property type="entry name" value="PRK03988.1"/>
    <property type="match status" value="1"/>
</dbReference>
<organism evidence="11">
    <name type="scientific">Staphylothermus marinus</name>
    <dbReference type="NCBI Taxonomy" id="2280"/>
    <lineage>
        <taxon>Archaea</taxon>
        <taxon>Thermoproteota</taxon>
        <taxon>Thermoprotei</taxon>
        <taxon>Desulfurococcales</taxon>
        <taxon>Desulfurococcaceae</taxon>
        <taxon>Staphylothermus</taxon>
    </lineage>
</organism>
<dbReference type="SUPFAM" id="SSF75689">
    <property type="entry name" value="Zinc-binding domain of translation initiation factor 2 beta"/>
    <property type="match status" value="1"/>
</dbReference>